<dbReference type="PANTHER" id="PTHR43617:SF34">
    <property type="entry name" value="PUTATIVE-RELATED"/>
    <property type="match status" value="1"/>
</dbReference>
<dbReference type="EMBL" id="FOLT01000011">
    <property type="protein sequence ID" value="SFC56844.1"/>
    <property type="molecule type" value="Genomic_DNA"/>
</dbReference>
<gene>
    <name evidence="2" type="ORF">SAMN04488102_1112</name>
</gene>
<dbReference type="PANTHER" id="PTHR43617">
    <property type="entry name" value="L-AMINO ACID N-ACETYLTRANSFERASE"/>
    <property type="match status" value="1"/>
</dbReference>
<feature type="domain" description="N-acetyltransferase" evidence="1">
    <location>
        <begin position="1"/>
        <end position="143"/>
    </location>
</feature>
<dbReference type="InterPro" id="IPR000182">
    <property type="entry name" value="GNAT_dom"/>
</dbReference>
<dbReference type="STRING" id="753702.SAMN04488102_1112"/>
<dbReference type="CDD" id="cd04301">
    <property type="entry name" value="NAT_SF"/>
    <property type="match status" value="1"/>
</dbReference>
<sequence length="143" mass="16494">MNEISDVDTMYQLLIKFDTVFSPSLSEKARGLKDYAEKLVNNAVTYAAIKDCEVVGFISFYLGDEKQAYAYITLLAVVPEYQGRKNAQALFDRCIEKIREVKINTVELEVEKNNVSAISFYKKNDFKIIEETSDNNFYMQKQL</sequence>
<name>A0A1I1K7Q7_9LACT</name>
<dbReference type="InterPro" id="IPR016181">
    <property type="entry name" value="Acyl_CoA_acyltransferase"/>
</dbReference>
<dbReference type="Gene3D" id="3.40.630.30">
    <property type="match status" value="1"/>
</dbReference>
<organism evidence="2 3">
    <name type="scientific">Alkalibacterium subtropicum</name>
    <dbReference type="NCBI Taxonomy" id="753702"/>
    <lineage>
        <taxon>Bacteria</taxon>
        <taxon>Bacillati</taxon>
        <taxon>Bacillota</taxon>
        <taxon>Bacilli</taxon>
        <taxon>Lactobacillales</taxon>
        <taxon>Carnobacteriaceae</taxon>
        <taxon>Alkalibacterium</taxon>
    </lineage>
</organism>
<dbReference type="InterPro" id="IPR050276">
    <property type="entry name" value="MshD_Acetyltransferase"/>
</dbReference>
<evidence type="ECO:0000259" key="1">
    <source>
        <dbReference type="PROSITE" id="PS51186"/>
    </source>
</evidence>
<proteinExistence type="predicted"/>
<keyword evidence="2" id="KW-0808">Transferase</keyword>
<protein>
    <submittedName>
        <fullName evidence="2">Acetyltransferase (GNAT) domain-containing protein</fullName>
    </submittedName>
</protein>
<dbReference type="SUPFAM" id="SSF55729">
    <property type="entry name" value="Acyl-CoA N-acyltransferases (Nat)"/>
    <property type="match status" value="1"/>
</dbReference>
<reference evidence="3" key="1">
    <citation type="submission" date="2016-10" db="EMBL/GenBank/DDBJ databases">
        <authorList>
            <person name="Varghese N."/>
            <person name="Submissions S."/>
        </authorList>
    </citation>
    <scope>NUCLEOTIDE SEQUENCE [LARGE SCALE GENOMIC DNA]</scope>
    <source>
        <strain evidence="3">DSM 23664</strain>
    </source>
</reference>
<evidence type="ECO:0000313" key="3">
    <source>
        <dbReference type="Proteomes" id="UP000199612"/>
    </source>
</evidence>
<dbReference type="RefSeq" id="WP_091530923.1">
    <property type="nucleotide sequence ID" value="NZ_FOLT01000011.1"/>
</dbReference>
<keyword evidence="3" id="KW-1185">Reference proteome</keyword>
<dbReference type="Pfam" id="PF00583">
    <property type="entry name" value="Acetyltransf_1"/>
    <property type="match status" value="1"/>
</dbReference>
<dbReference type="GO" id="GO:0016747">
    <property type="term" value="F:acyltransferase activity, transferring groups other than amino-acyl groups"/>
    <property type="evidence" value="ECO:0007669"/>
    <property type="project" value="InterPro"/>
</dbReference>
<dbReference type="AlphaFoldDB" id="A0A1I1K7Q7"/>
<evidence type="ECO:0000313" key="2">
    <source>
        <dbReference type="EMBL" id="SFC56844.1"/>
    </source>
</evidence>
<dbReference type="PROSITE" id="PS51186">
    <property type="entry name" value="GNAT"/>
    <property type="match status" value="1"/>
</dbReference>
<dbReference type="Proteomes" id="UP000199612">
    <property type="component" value="Unassembled WGS sequence"/>
</dbReference>
<accession>A0A1I1K7Q7</accession>
<dbReference type="OrthoDB" id="9794566at2"/>